<dbReference type="PANTHER" id="PTHR15496:SF2">
    <property type="entry name" value="GENERAL TRANSCRIPTION FACTOR 3C POLYPEPTIDE 4"/>
    <property type="match status" value="1"/>
</dbReference>
<dbReference type="PANTHER" id="PTHR15496">
    <property type="entry name" value="GENERAL TRANSCRIPTION FACTOR 3C POLYPEPTIDE 4 FAMILY"/>
    <property type="match status" value="1"/>
</dbReference>
<dbReference type="AlphaFoldDB" id="A0A166N8A6"/>
<dbReference type="OrthoDB" id="6021743at2759"/>
<dbReference type="GO" id="GO:0004402">
    <property type="term" value="F:histone acetyltransferase activity"/>
    <property type="evidence" value="ECO:0007669"/>
    <property type="project" value="InterPro"/>
</dbReference>
<dbReference type="VEuPathDB" id="FungiDB:AAP_05101"/>
<comment type="caution">
    <text evidence="3">The sequence shown here is derived from an EMBL/GenBank/DDBJ whole genome shotgun (WGS) entry which is preliminary data.</text>
</comment>
<accession>A0A166N8A6</accession>
<dbReference type="EMBL" id="AZGZ01000027">
    <property type="protein sequence ID" value="KZZ88280.1"/>
    <property type="molecule type" value="Genomic_DNA"/>
</dbReference>
<keyword evidence="4" id="KW-1185">Reference proteome</keyword>
<feature type="domain" description="Transcription factor IIIC 90kDa subunit N-terminal" evidence="1">
    <location>
        <begin position="19"/>
        <end position="541"/>
    </location>
</feature>
<dbReference type="InterPro" id="IPR024761">
    <property type="entry name" value="TFIIIC_delta_N"/>
</dbReference>
<protein>
    <submittedName>
        <fullName evidence="3">Uncharacterized protein</fullName>
    </submittedName>
</protein>
<evidence type="ECO:0000313" key="4">
    <source>
        <dbReference type="Proteomes" id="UP000242877"/>
    </source>
</evidence>
<dbReference type="GO" id="GO:0006384">
    <property type="term" value="P:transcription initiation at RNA polymerase III promoter"/>
    <property type="evidence" value="ECO:0007669"/>
    <property type="project" value="InterPro"/>
</dbReference>
<dbReference type="Pfam" id="PF12660">
    <property type="entry name" value="zf-TFIIIC"/>
    <property type="match status" value="1"/>
</dbReference>
<name>A0A166N8A6_9EURO</name>
<sequence length="811" mass="91436">MMNPIELKGQPYCTDCLSWSSDGHLAVAAGEYVFILTPRYVDDLETAVRSHHPEIRWETVKIQVNQFTFEEWPEIQHQPLHSFSPGEELSNSHVTHIAWSPEGVGPFRRCVLAVQTSNLLLSIWGLEDGRSTWKRLAVVNHSLYNHFMAYSGHNAAGLQKKQRIRSFTWSPIFDPEVRPECIHPGKNKLSSVWGNGLYYYMAVANDEGDVIFLTVHPVQRLTSGVKSLAFTVINTSRVTEFNPTPHRLAQTGSIFSNLIDGKRGLSDLAWGGWKPDIYREFMFHSSVTLLQGIQPVVYHVTFDSAPFGMVSDSESEDEFSDSPSTEYTKRKPYTERLSTDMPTLYIKQIRVSSKSESFRGPLCWDDDGLIAYSPLETSQGSGWITIHDDDQEDPIATSTAQTGDGGVIHADKVIAACNVARAGECAHAAEHLGKILFQVSNSTDAPKPATRTLRSIAQKHADELQRRINSIRHIFDLDYDLDGKSVARIWGMAKYRPQVSHAENLMMGYQDEYLAACFTLHPTEAAEHSMPSETLMRIVIASTVDLEVDDGYDSGENHPGRRDRLLPHFAQPPNMFIPARIVDQWVRRHVRNLIRMRARRCNPEDPMLTFKDPMTRMIIYAHACCGLMDQEVAMDVFAQFNLLQAITRLEFPEMTDPENPRYGVPRKARKVDNGMAALTFEKCTICGSGIPWQDPLRSRCQRGHVFSRCGLTFLSIQDPALSKSCSNCGIEFLDETKILSMVPWAYLQDASANSNTEDSLAKFFRVAFDMVDRTSSPFVDKLMGILYDRCPYCQFPYCVATNENSTTAANP</sequence>
<evidence type="ECO:0000313" key="3">
    <source>
        <dbReference type="EMBL" id="KZZ88280.1"/>
    </source>
</evidence>
<feature type="domain" description="Transcription factor IIIC putative zinc-finger" evidence="2">
    <location>
        <begin position="677"/>
        <end position="793"/>
    </location>
</feature>
<dbReference type="Proteomes" id="UP000242877">
    <property type="component" value="Unassembled WGS sequence"/>
</dbReference>
<dbReference type="GO" id="GO:0000127">
    <property type="term" value="C:transcription factor TFIIIC complex"/>
    <property type="evidence" value="ECO:0007669"/>
    <property type="project" value="InterPro"/>
</dbReference>
<proteinExistence type="predicted"/>
<dbReference type="Pfam" id="PF12657">
    <property type="entry name" value="TFIIIC_delta"/>
    <property type="match status" value="1"/>
</dbReference>
<organism evidence="3 4">
    <name type="scientific">Ascosphaera apis ARSEF 7405</name>
    <dbReference type="NCBI Taxonomy" id="392613"/>
    <lineage>
        <taxon>Eukaryota</taxon>
        <taxon>Fungi</taxon>
        <taxon>Dikarya</taxon>
        <taxon>Ascomycota</taxon>
        <taxon>Pezizomycotina</taxon>
        <taxon>Eurotiomycetes</taxon>
        <taxon>Eurotiomycetidae</taxon>
        <taxon>Onygenales</taxon>
        <taxon>Ascosphaeraceae</taxon>
        <taxon>Ascosphaera</taxon>
    </lineage>
</organism>
<evidence type="ECO:0000259" key="2">
    <source>
        <dbReference type="Pfam" id="PF12660"/>
    </source>
</evidence>
<dbReference type="InterPro" id="IPR044230">
    <property type="entry name" value="GTF3C4"/>
</dbReference>
<gene>
    <name evidence="3" type="ORF">AAP_05101</name>
</gene>
<evidence type="ECO:0000259" key="1">
    <source>
        <dbReference type="Pfam" id="PF12657"/>
    </source>
</evidence>
<reference evidence="3 4" key="1">
    <citation type="journal article" date="2016" name="Genome Biol. Evol.">
        <title>Divergent and convergent evolution of fungal pathogenicity.</title>
        <authorList>
            <person name="Shang Y."/>
            <person name="Xiao G."/>
            <person name="Zheng P."/>
            <person name="Cen K."/>
            <person name="Zhan S."/>
            <person name="Wang C."/>
        </authorList>
    </citation>
    <scope>NUCLEOTIDE SEQUENCE [LARGE SCALE GENOMIC DNA]</scope>
    <source>
        <strain evidence="3 4">ARSEF 7405</strain>
    </source>
</reference>
<dbReference type="InterPro" id="IPR024764">
    <property type="entry name" value="TFIIIC_Znf"/>
</dbReference>